<dbReference type="Gene3D" id="6.10.250.690">
    <property type="match status" value="1"/>
</dbReference>
<evidence type="ECO:0000256" key="6">
    <source>
        <dbReference type="PROSITE-ProRule" id="PRU00169"/>
    </source>
</evidence>
<evidence type="ECO:0000259" key="9">
    <source>
        <dbReference type="PROSITE" id="PS51755"/>
    </source>
</evidence>
<dbReference type="Gene3D" id="3.40.50.2300">
    <property type="match status" value="1"/>
</dbReference>
<keyword evidence="5" id="KW-0804">Transcription</keyword>
<dbReference type="OrthoDB" id="4127888at2"/>
<dbReference type="Pfam" id="PF00072">
    <property type="entry name" value="Response_reg"/>
    <property type="match status" value="1"/>
</dbReference>
<evidence type="ECO:0000256" key="2">
    <source>
        <dbReference type="ARBA" id="ARBA00023012"/>
    </source>
</evidence>
<dbReference type="InterPro" id="IPR039420">
    <property type="entry name" value="WalR-like"/>
</dbReference>
<keyword evidence="2" id="KW-0902">Two-component regulatory system</keyword>
<protein>
    <submittedName>
        <fullName evidence="10">Transcriptional regulator</fullName>
    </submittedName>
</protein>
<dbReference type="AlphaFoldDB" id="A0A0M0HKN9"/>
<reference evidence="11" key="1">
    <citation type="submission" date="2015-08" db="EMBL/GenBank/DDBJ databases">
        <title>Vibrio galatheae sp. nov., a novel member of the Vibrionaceae family isolated from the Solomon Islands.</title>
        <authorList>
            <person name="Giubergia S."/>
            <person name="Machado H."/>
            <person name="Mateiu R.V."/>
            <person name="Gram L."/>
        </authorList>
    </citation>
    <scope>NUCLEOTIDE SEQUENCE [LARGE SCALE GENOMIC DNA]</scope>
    <source>
        <strain evidence="11">DSM 19584</strain>
    </source>
</reference>
<dbReference type="PROSITE" id="PS50110">
    <property type="entry name" value="RESPONSE_REGULATORY"/>
    <property type="match status" value="1"/>
</dbReference>
<dbReference type="SMART" id="SM00448">
    <property type="entry name" value="REC"/>
    <property type="match status" value="1"/>
</dbReference>
<evidence type="ECO:0000256" key="5">
    <source>
        <dbReference type="ARBA" id="ARBA00023163"/>
    </source>
</evidence>
<dbReference type="Gene3D" id="1.10.10.10">
    <property type="entry name" value="Winged helix-like DNA-binding domain superfamily/Winged helix DNA-binding domain"/>
    <property type="match status" value="1"/>
</dbReference>
<evidence type="ECO:0000259" key="8">
    <source>
        <dbReference type="PROSITE" id="PS50110"/>
    </source>
</evidence>
<feature type="DNA-binding region" description="OmpR/PhoB-type" evidence="7">
    <location>
        <begin position="124"/>
        <end position="218"/>
    </location>
</feature>
<dbReference type="PATRIC" id="fig|693.5.peg.3008"/>
<dbReference type="GO" id="GO:0005829">
    <property type="term" value="C:cytosol"/>
    <property type="evidence" value="ECO:0007669"/>
    <property type="project" value="TreeGrafter"/>
</dbReference>
<name>A0A0M0HKN9_VIBNE</name>
<sequence>MRALVVEDNVQAAEQISRALSSHGFAVDLTHDGNEAWFQGDTEEYDIAILDLGLPGKDGLSVLTEWRRAGNKMPVIILTARDTWREKVTGLRTGADDYLVKPFEMEELLARVEALVRRSNGHASTILTCGELELDSTSQRVSLSGVHLDLTSLEYRLVSYLINRPGEVISKATLTEHLYQMDYEHNSNVIEVLVNRVRKKMGTQHIQTRRGQGYQLHERG</sequence>
<dbReference type="GO" id="GO:0000156">
    <property type="term" value="F:phosphorelay response regulator activity"/>
    <property type="evidence" value="ECO:0007669"/>
    <property type="project" value="TreeGrafter"/>
</dbReference>
<dbReference type="SUPFAM" id="SSF46894">
    <property type="entry name" value="C-terminal effector domain of the bipartite response regulators"/>
    <property type="match status" value="1"/>
</dbReference>
<dbReference type="EMBL" id="LHPJ01000016">
    <property type="protein sequence ID" value="KOO02333.1"/>
    <property type="molecule type" value="Genomic_DNA"/>
</dbReference>
<keyword evidence="11" id="KW-1185">Reference proteome</keyword>
<dbReference type="InterPro" id="IPR001867">
    <property type="entry name" value="OmpR/PhoB-type_DNA-bd"/>
</dbReference>
<dbReference type="InterPro" id="IPR001789">
    <property type="entry name" value="Sig_transdc_resp-reg_receiver"/>
</dbReference>
<evidence type="ECO:0000256" key="7">
    <source>
        <dbReference type="PROSITE-ProRule" id="PRU01091"/>
    </source>
</evidence>
<dbReference type="PANTHER" id="PTHR48111:SF37">
    <property type="entry name" value="RESPONSE REGULATOR PROTEIN CARR"/>
    <property type="match status" value="1"/>
</dbReference>
<evidence type="ECO:0000256" key="3">
    <source>
        <dbReference type="ARBA" id="ARBA00023015"/>
    </source>
</evidence>
<keyword evidence="4 7" id="KW-0238">DNA-binding</keyword>
<evidence type="ECO:0000256" key="4">
    <source>
        <dbReference type="ARBA" id="ARBA00023125"/>
    </source>
</evidence>
<dbReference type="InterPro" id="IPR011006">
    <property type="entry name" value="CheY-like_superfamily"/>
</dbReference>
<feature type="domain" description="Response regulatory" evidence="8">
    <location>
        <begin position="2"/>
        <end position="116"/>
    </location>
</feature>
<keyword evidence="1 6" id="KW-0597">Phosphoprotein</keyword>
<dbReference type="Proteomes" id="UP000037515">
    <property type="component" value="Unassembled WGS sequence"/>
</dbReference>
<dbReference type="CDD" id="cd19934">
    <property type="entry name" value="REC_OmpR_EcPhoP-like"/>
    <property type="match status" value="1"/>
</dbReference>
<evidence type="ECO:0000256" key="1">
    <source>
        <dbReference type="ARBA" id="ARBA00022553"/>
    </source>
</evidence>
<feature type="domain" description="OmpR/PhoB-type" evidence="9">
    <location>
        <begin position="124"/>
        <end position="218"/>
    </location>
</feature>
<dbReference type="SUPFAM" id="SSF52172">
    <property type="entry name" value="CheY-like"/>
    <property type="match status" value="1"/>
</dbReference>
<dbReference type="FunFam" id="3.40.50.2300:FF:000002">
    <property type="entry name" value="DNA-binding response regulator PhoP"/>
    <property type="match status" value="1"/>
</dbReference>
<dbReference type="GO" id="GO:0032993">
    <property type="term" value="C:protein-DNA complex"/>
    <property type="evidence" value="ECO:0007669"/>
    <property type="project" value="TreeGrafter"/>
</dbReference>
<organism evidence="10 11">
    <name type="scientific">Vibrio nereis</name>
    <dbReference type="NCBI Taxonomy" id="693"/>
    <lineage>
        <taxon>Bacteria</taxon>
        <taxon>Pseudomonadati</taxon>
        <taxon>Pseudomonadota</taxon>
        <taxon>Gammaproteobacteria</taxon>
        <taxon>Vibrionales</taxon>
        <taxon>Vibrionaceae</taxon>
        <taxon>Vibrio</taxon>
    </lineage>
</organism>
<dbReference type="SMART" id="SM00862">
    <property type="entry name" value="Trans_reg_C"/>
    <property type="match status" value="1"/>
</dbReference>
<proteinExistence type="predicted"/>
<dbReference type="RefSeq" id="WP_053396576.1">
    <property type="nucleotide sequence ID" value="NZ_LHPJ01000016.1"/>
</dbReference>
<dbReference type="CDD" id="cd00383">
    <property type="entry name" value="trans_reg_C"/>
    <property type="match status" value="1"/>
</dbReference>
<evidence type="ECO:0000313" key="11">
    <source>
        <dbReference type="Proteomes" id="UP000037515"/>
    </source>
</evidence>
<accession>A0A0M0HKN9</accession>
<dbReference type="InterPro" id="IPR016032">
    <property type="entry name" value="Sig_transdc_resp-reg_C-effctor"/>
</dbReference>
<dbReference type="GO" id="GO:0006355">
    <property type="term" value="P:regulation of DNA-templated transcription"/>
    <property type="evidence" value="ECO:0007669"/>
    <property type="project" value="InterPro"/>
</dbReference>
<comment type="caution">
    <text evidence="10">The sequence shown here is derived from an EMBL/GenBank/DDBJ whole genome shotgun (WGS) entry which is preliminary data.</text>
</comment>
<feature type="modified residue" description="4-aspartylphosphate" evidence="6">
    <location>
        <position position="51"/>
    </location>
</feature>
<gene>
    <name evidence="10" type="ORF">AKJ17_14745</name>
</gene>
<dbReference type="PROSITE" id="PS51755">
    <property type="entry name" value="OMPR_PHOB"/>
    <property type="match status" value="1"/>
</dbReference>
<dbReference type="Pfam" id="PF00486">
    <property type="entry name" value="Trans_reg_C"/>
    <property type="match status" value="1"/>
</dbReference>
<dbReference type="PANTHER" id="PTHR48111">
    <property type="entry name" value="REGULATOR OF RPOS"/>
    <property type="match status" value="1"/>
</dbReference>
<keyword evidence="3" id="KW-0805">Transcription regulation</keyword>
<dbReference type="STRING" id="693.AKJ17_14745"/>
<dbReference type="GO" id="GO:0000976">
    <property type="term" value="F:transcription cis-regulatory region binding"/>
    <property type="evidence" value="ECO:0007669"/>
    <property type="project" value="TreeGrafter"/>
</dbReference>
<evidence type="ECO:0000313" key="10">
    <source>
        <dbReference type="EMBL" id="KOO02333.1"/>
    </source>
</evidence>
<dbReference type="InterPro" id="IPR036388">
    <property type="entry name" value="WH-like_DNA-bd_sf"/>
</dbReference>